<protein>
    <submittedName>
        <fullName evidence="2">Transglutaminase-like putative cysteine protease</fullName>
    </submittedName>
</protein>
<dbReference type="PANTHER" id="PTHR33490">
    <property type="entry name" value="BLR5614 PROTEIN-RELATED"/>
    <property type="match status" value="1"/>
</dbReference>
<dbReference type="RefSeq" id="WP_253473903.1">
    <property type="nucleotide sequence ID" value="NZ_JALJXV010000001.1"/>
</dbReference>
<keyword evidence="2" id="KW-0378">Hydrolase</keyword>
<dbReference type="GO" id="GO:0006508">
    <property type="term" value="P:proteolysis"/>
    <property type="evidence" value="ECO:0007669"/>
    <property type="project" value="UniProtKB-KW"/>
</dbReference>
<gene>
    <name evidence="2" type="ORF">J2T57_000575</name>
</gene>
<dbReference type="PANTHER" id="PTHR33490:SF7">
    <property type="entry name" value="BLR2979 PROTEIN"/>
    <property type="match status" value="1"/>
</dbReference>
<name>A0AAE3G300_9GAMM</name>
<keyword evidence="3" id="KW-1185">Reference proteome</keyword>
<dbReference type="Pfam" id="PF01841">
    <property type="entry name" value="Transglut_core"/>
    <property type="match status" value="1"/>
</dbReference>
<reference evidence="2" key="1">
    <citation type="submission" date="2022-03" db="EMBL/GenBank/DDBJ databases">
        <title>Genomic Encyclopedia of Type Strains, Phase III (KMG-III): the genomes of soil and plant-associated and newly described type strains.</title>
        <authorList>
            <person name="Whitman W."/>
        </authorList>
    </citation>
    <scope>NUCLEOTIDE SEQUENCE</scope>
    <source>
        <strain evidence="2">ANL 6-2</strain>
    </source>
</reference>
<feature type="domain" description="Transglutaminase-like" evidence="1">
    <location>
        <begin position="178"/>
        <end position="248"/>
    </location>
</feature>
<evidence type="ECO:0000313" key="2">
    <source>
        <dbReference type="EMBL" id="MCP1673483.1"/>
    </source>
</evidence>
<evidence type="ECO:0000313" key="3">
    <source>
        <dbReference type="Proteomes" id="UP001205843"/>
    </source>
</evidence>
<dbReference type="EMBL" id="JALJXV010000001">
    <property type="protein sequence ID" value="MCP1673483.1"/>
    <property type="molecule type" value="Genomic_DNA"/>
</dbReference>
<dbReference type="Proteomes" id="UP001205843">
    <property type="component" value="Unassembled WGS sequence"/>
</dbReference>
<dbReference type="InterPro" id="IPR002931">
    <property type="entry name" value="Transglutaminase-like"/>
</dbReference>
<dbReference type="GO" id="GO:0008233">
    <property type="term" value="F:peptidase activity"/>
    <property type="evidence" value="ECO:0007669"/>
    <property type="project" value="UniProtKB-KW"/>
</dbReference>
<organism evidence="2 3">
    <name type="scientific">Natronocella acetinitrilica</name>
    <dbReference type="NCBI Taxonomy" id="414046"/>
    <lineage>
        <taxon>Bacteria</taxon>
        <taxon>Pseudomonadati</taxon>
        <taxon>Pseudomonadota</taxon>
        <taxon>Gammaproteobacteria</taxon>
        <taxon>Chromatiales</taxon>
        <taxon>Ectothiorhodospiraceae</taxon>
        <taxon>Natronocella</taxon>
    </lineage>
</organism>
<proteinExistence type="predicted"/>
<accession>A0AAE3G300</accession>
<dbReference type="Gene3D" id="3.10.620.30">
    <property type="match status" value="1"/>
</dbReference>
<dbReference type="InterPro" id="IPR013589">
    <property type="entry name" value="Bac_transglu_N"/>
</dbReference>
<dbReference type="Pfam" id="PF08379">
    <property type="entry name" value="Bact_transglu_N"/>
    <property type="match status" value="1"/>
</dbReference>
<dbReference type="SUPFAM" id="SSF54001">
    <property type="entry name" value="Cysteine proteinases"/>
    <property type="match status" value="1"/>
</dbReference>
<keyword evidence="2" id="KW-0645">Protease</keyword>
<evidence type="ECO:0000259" key="1">
    <source>
        <dbReference type="SMART" id="SM00460"/>
    </source>
</evidence>
<comment type="caution">
    <text evidence="2">The sequence shown here is derived from an EMBL/GenBank/DDBJ whole genome shotgun (WGS) entry which is preliminary data.</text>
</comment>
<dbReference type="AlphaFoldDB" id="A0AAE3G300"/>
<dbReference type="SMART" id="SM00460">
    <property type="entry name" value="TGc"/>
    <property type="match status" value="1"/>
</dbReference>
<dbReference type="InterPro" id="IPR038765">
    <property type="entry name" value="Papain-like_cys_pep_sf"/>
</dbReference>
<sequence length="293" mass="32084">MKYRVTHRTDYVYSAPVALGYNEAHLTPRGDLGRQRVLSHRVEVDPPPAYTSRRLDFFGNEIFYFTLQRPHSRLTVTAVSEVERFGDEPELYLASGMSWEEVVAATAADPSPEGLDARAYLLDSPLIEPSPDVVAYAAESFKPGRGFSQAVGDFIQRIHREFAFDPAATNVSTPVSKVFEARRGVCQDFAHLAITGLRGLGVAARYVSGYLETLPPPGQAKLVGSDASHAWVAVFEPGGGWREYDPTNDITPSQQHIVTAIGRDYTDISPIRGVVFGGGGTQKTKVAVDVERI</sequence>